<feature type="coiled-coil region" evidence="1">
    <location>
        <begin position="349"/>
        <end position="381"/>
    </location>
</feature>
<dbReference type="EMBL" id="LFYR01000604">
    <property type="protein sequence ID" value="KMZ73091.1"/>
    <property type="molecule type" value="Genomic_DNA"/>
</dbReference>
<feature type="compositionally biased region" description="Basic and acidic residues" evidence="2">
    <location>
        <begin position="474"/>
        <end position="483"/>
    </location>
</feature>
<evidence type="ECO:0000256" key="2">
    <source>
        <dbReference type="SAM" id="MobiDB-lite"/>
    </source>
</evidence>
<evidence type="ECO:0000256" key="1">
    <source>
        <dbReference type="SAM" id="Coils"/>
    </source>
</evidence>
<evidence type="ECO:0000313" key="5">
    <source>
        <dbReference type="Proteomes" id="UP000036987"/>
    </source>
</evidence>
<proteinExistence type="predicted"/>
<evidence type="ECO:0000259" key="3">
    <source>
        <dbReference type="Pfam" id="PF13460"/>
    </source>
</evidence>
<dbReference type="STRING" id="29655.A0A0K9PVS0"/>
<gene>
    <name evidence="4" type="ORF">ZOSMA_154G00340</name>
</gene>
<keyword evidence="1" id="KW-0175">Coiled coil</keyword>
<name>A0A0K9PVS0_ZOSMR</name>
<feature type="domain" description="NAD(P)-binding" evidence="3">
    <location>
        <begin position="98"/>
        <end position="314"/>
    </location>
</feature>
<dbReference type="InterPro" id="IPR016040">
    <property type="entry name" value="NAD(P)-bd_dom"/>
</dbReference>
<dbReference type="OMA" id="MASPYRL"/>
<dbReference type="Proteomes" id="UP000036987">
    <property type="component" value="Unassembled WGS sequence"/>
</dbReference>
<dbReference type="InterPro" id="IPR036291">
    <property type="entry name" value="NAD(P)-bd_dom_sf"/>
</dbReference>
<dbReference type="OrthoDB" id="514963at2759"/>
<accession>A0A0K9PVS0</accession>
<sequence>MAPALTSSNPFHLQTAANDFLRRSSALPKGLVVSTKPAKLVYIAGAKKQNENLPTKPKGFSFDFNPAKSFVPALLNSSATKGGLLFRRKDPNTVYVAGATGQVGIRIVQILLKQGFIVRAGVPDLTAAQDLARLATNYKMISREEAKRLNAVESSFEDAETIAKAIGNASKVAVSIGLEENGTGPLSEVTTNAALEVVKAAEMAGVGHITVIYDVSKPGFSGASSTYNVLDGITSFFSNLFSNSQTLTSSEFLSKLVETTDASYTVIKSMLTDDIYAEKSLGVNISSEGTATATTNYSVSKSQIASLVADIFTNTSMAENKVVQVSATSSPSSTAIEQVFSSIPEDGRRKAYKEDLEKIKAKQAEEEEEAQMMKAAKLDEEEAQKLSASVKEEVDEKVEQISSTSLGSIFSKVELPSWDKLSSQLQAVKKIVDDEPKVQVATVRGVAKARKLAPQRKAAASVVPKRRQKAVATPEKKGKKTETETRKMFGGMFQQQTIYMDD</sequence>
<dbReference type="SUPFAM" id="SSF51735">
    <property type="entry name" value="NAD(P)-binding Rossmann-fold domains"/>
    <property type="match status" value="1"/>
</dbReference>
<dbReference type="PANTHER" id="PTHR47711">
    <property type="entry name" value="PROTEIN PLASTID TRANSCRIPTIONALLY ACTIVE 16, CHLOROPLASTIC"/>
    <property type="match status" value="1"/>
</dbReference>
<feature type="region of interest" description="Disordered" evidence="2">
    <location>
        <begin position="454"/>
        <end position="483"/>
    </location>
</feature>
<evidence type="ECO:0000313" key="4">
    <source>
        <dbReference type="EMBL" id="KMZ73091.1"/>
    </source>
</evidence>
<comment type="caution">
    <text evidence="4">The sequence shown here is derived from an EMBL/GenBank/DDBJ whole genome shotgun (WGS) entry which is preliminary data.</text>
</comment>
<organism evidence="4 5">
    <name type="scientific">Zostera marina</name>
    <name type="common">Eelgrass</name>
    <dbReference type="NCBI Taxonomy" id="29655"/>
    <lineage>
        <taxon>Eukaryota</taxon>
        <taxon>Viridiplantae</taxon>
        <taxon>Streptophyta</taxon>
        <taxon>Embryophyta</taxon>
        <taxon>Tracheophyta</taxon>
        <taxon>Spermatophyta</taxon>
        <taxon>Magnoliopsida</taxon>
        <taxon>Liliopsida</taxon>
        <taxon>Zosteraceae</taxon>
        <taxon>Zostera</taxon>
    </lineage>
</organism>
<reference evidence="5" key="1">
    <citation type="journal article" date="2016" name="Nature">
        <title>The genome of the seagrass Zostera marina reveals angiosperm adaptation to the sea.</title>
        <authorList>
            <person name="Olsen J.L."/>
            <person name="Rouze P."/>
            <person name="Verhelst B."/>
            <person name="Lin Y.-C."/>
            <person name="Bayer T."/>
            <person name="Collen J."/>
            <person name="Dattolo E."/>
            <person name="De Paoli E."/>
            <person name="Dittami S."/>
            <person name="Maumus F."/>
            <person name="Michel G."/>
            <person name="Kersting A."/>
            <person name="Lauritano C."/>
            <person name="Lohaus R."/>
            <person name="Toepel M."/>
            <person name="Tonon T."/>
            <person name="Vanneste K."/>
            <person name="Amirebrahimi M."/>
            <person name="Brakel J."/>
            <person name="Bostroem C."/>
            <person name="Chovatia M."/>
            <person name="Grimwood J."/>
            <person name="Jenkins J.W."/>
            <person name="Jueterbock A."/>
            <person name="Mraz A."/>
            <person name="Stam W.T."/>
            <person name="Tice H."/>
            <person name="Bornberg-Bauer E."/>
            <person name="Green P.J."/>
            <person name="Pearson G.A."/>
            <person name="Procaccini G."/>
            <person name="Duarte C.M."/>
            <person name="Schmutz J."/>
            <person name="Reusch T.B.H."/>
            <person name="Van de Peer Y."/>
        </authorList>
    </citation>
    <scope>NUCLEOTIDE SEQUENCE [LARGE SCALE GENOMIC DNA]</scope>
    <source>
        <strain evidence="5">cv. Finnish</strain>
    </source>
</reference>
<dbReference type="Gene3D" id="3.40.50.720">
    <property type="entry name" value="NAD(P)-binding Rossmann-like Domain"/>
    <property type="match status" value="1"/>
</dbReference>
<dbReference type="PANTHER" id="PTHR47711:SF2">
    <property type="entry name" value="PROTEIN PLASTID TRANSCRIPTIONALLY ACTIVE 16, CHLOROPLASTIC"/>
    <property type="match status" value="1"/>
</dbReference>
<protein>
    <submittedName>
        <fullName evidence="4">Protein plastid transcriptionally active 16</fullName>
    </submittedName>
</protein>
<dbReference type="AlphaFoldDB" id="A0A0K9PVS0"/>
<dbReference type="Pfam" id="PF13460">
    <property type="entry name" value="NAD_binding_10"/>
    <property type="match status" value="1"/>
</dbReference>
<dbReference type="GO" id="GO:0009507">
    <property type="term" value="C:chloroplast"/>
    <property type="evidence" value="ECO:0000318"/>
    <property type="project" value="GO_Central"/>
</dbReference>
<keyword evidence="5" id="KW-1185">Reference proteome</keyword>